<feature type="compositionally biased region" description="Basic and acidic residues" evidence="10">
    <location>
        <begin position="76"/>
        <end position="85"/>
    </location>
</feature>
<feature type="compositionally biased region" description="Polar residues" evidence="10">
    <location>
        <begin position="1"/>
        <end position="18"/>
    </location>
</feature>
<evidence type="ECO:0000256" key="7">
    <source>
        <dbReference type="ARBA" id="ARBA00023242"/>
    </source>
</evidence>
<evidence type="ECO:0000256" key="9">
    <source>
        <dbReference type="ARBA" id="ARBA00042761"/>
    </source>
</evidence>
<keyword evidence="5" id="KW-0269">Exonuclease</keyword>
<dbReference type="Pfam" id="PF01612">
    <property type="entry name" value="DNA_pol_A_exo1"/>
    <property type="match status" value="1"/>
</dbReference>
<keyword evidence="6" id="KW-0460">Magnesium</keyword>
<evidence type="ECO:0000256" key="1">
    <source>
        <dbReference type="ARBA" id="ARBA00004123"/>
    </source>
</evidence>
<keyword evidence="3" id="KW-0479">Metal-binding</keyword>
<dbReference type="PANTHER" id="PTHR13620:SF109">
    <property type="entry name" value="3'-5' EXONUCLEASE"/>
    <property type="match status" value="1"/>
</dbReference>
<keyword evidence="2" id="KW-0540">Nuclease</keyword>
<reference evidence="12" key="2">
    <citation type="journal article" date="2023" name="Plants (Basel)">
        <title>Annotation of the Turnera subulata (Passifloraceae) Draft Genome Reveals the S-Locus Evolved after the Divergence of Turneroideae from Passifloroideae in a Stepwise Manner.</title>
        <authorList>
            <person name="Henning P.M."/>
            <person name="Roalson E.H."/>
            <person name="Mir W."/>
            <person name="McCubbin A.G."/>
            <person name="Shore J.S."/>
        </authorList>
    </citation>
    <scope>NUCLEOTIDE SEQUENCE</scope>
    <source>
        <strain evidence="12">F60SS</strain>
    </source>
</reference>
<reference evidence="12" key="1">
    <citation type="submission" date="2022-02" db="EMBL/GenBank/DDBJ databases">
        <authorList>
            <person name="Henning P.M."/>
            <person name="McCubbin A.G."/>
            <person name="Shore J.S."/>
        </authorList>
    </citation>
    <scope>NUCLEOTIDE SEQUENCE</scope>
    <source>
        <strain evidence="12">F60SS</strain>
        <tissue evidence="12">Leaves</tissue>
    </source>
</reference>
<dbReference type="SMART" id="SM00474">
    <property type="entry name" value="35EXOc"/>
    <property type="match status" value="1"/>
</dbReference>
<evidence type="ECO:0000256" key="2">
    <source>
        <dbReference type="ARBA" id="ARBA00022722"/>
    </source>
</evidence>
<evidence type="ECO:0000256" key="10">
    <source>
        <dbReference type="SAM" id="MobiDB-lite"/>
    </source>
</evidence>
<sequence length="309" mass="34444">MNPQLKDPYTTTTNSALTKSDVVSSSSSTFPSPSIHDDWEDDQPLSDQDLQVIDAIEATFQSTSSSANKRHSSSLKTDDDGGHHREPTRRKLPNSILGLFSSTFTLSPCEASVKMRFPALKFTGQIFYSRTVWEVEKAAKELLRELEAKRDGMRQWRPTFRAGVPQGKAAVMQICADKCNCHVMHIFHSGITRSLQLILEDSTLVGAGIGGDCRKVFKDYNVSVKAVEDLSSLANQKLGKPPKFWGLQSLSETFLYKELSKPNRIRLGNWEVDPLSNDQIKYAATDAFASLHLHQVLRSLPDSEPVTKN</sequence>
<comment type="caution">
    <text evidence="12">The sequence shown here is derived from an EMBL/GenBank/DDBJ whole genome shotgun (WGS) entry which is preliminary data.</text>
</comment>
<feature type="domain" description="3'-5' exonuclease" evidence="11">
    <location>
        <begin position="126"/>
        <end position="302"/>
    </location>
</feature>
<feature type="compositionally biased region" description="Low complexity" evidence="10">
    <location>
        <begin position="20"/>
        <end position="34"/>
    </location>
</feature>
<organism evidence="12 13">
    <name type="scientific">Turnera subulata</name>
    <dbReference type="NCBI Taxonomy" id="218843"/>
    <lineage>
        <taxon>Eukaryota</taxon>
        <taxon>Viridiplantae</taxon>
        <taxon>Streptophyta</taxon>
        <taxon>Embryophyta</taxon>
        <taxon>Tracheophyta</taxon>
        <taxon>Spermatophyta</taxon>
        <taxon>Magnoliopsida</taxon>
        <taxon>eudicotyledons</taxon>
        <taxon>Gunneridae</taxon>
        <taxon>Pentapetalae</taxon>
        <taxon>rosids</taxon>
        <taxon>fabids</taxon>
        <taxon>Malpighiales</taxon>
        <taxon>Passifloraceae</taxon>
        <taxon>Turnera</taxon>
    </lineage>
</organism>
<evidence type="ECO:0000256" key="3">
    <source>
        <dbReference type="ARBA" id="ARBA00022723"/>
    </source>
</evidence>
<dbReference type="SUPFAM" id="SSF53098">
    <property type="entry name" value="Ribonuclease H-like"/>
    <property type="match status" value="1"/>
</dbReference>
<name>A0A9Q0JM63_9ROSI</name>
<evidence type="ECO:0000259" key="11">
    <source>
        <dbReference type="SMART" id="SM00474"/>
    </source>
</evidence>
<dbReference type="InterPro" id="IPR002562">
    <property type="entry name" value="3'-5'_exonuclease_dom"/>
</dbReference>
<dbReference type="InterPro" id="IPR012337">
    <property type="entry name" value="RNaseH-like_sf"/>
</dbReference>
<keyword evidence="4" id="KW-0378">Hydrolase</keyword>
<dbReference type="GO" id="GO:0008408">
    <property type="term" value="F:3'-5' exonuclease activity"/>
    <property type="evidence" value="ECO:0007669"/>
    <property type="project" value="InterPro"/>
</dbReference>
<evidence type="ECO:0000256" key="5">
    <source>
        <dbReference type="ARBA" id="ARBA00022839"/>
    </source>
</evidence>
<protein>
    <recommendedName>
        <fullName evidence="8">3'-5' exonuclease</fullName>
    </recommendedName>
    <alternativeName>
        <fullName evidence="9">Werner Syndrome-like exonuclease</fullName>
    </alternativeName>
</protein>
<gene>
    <name evidence="12" type="ORF">Tsubulata_002564</name>
</gene>
<feature type="region of interest" description="Disordered" evidence="10">
    <location>
        <begin position="1"/>
        <end position="47"/>
    </location>
</feature>
<keyword evidence="13" id="KW-1185">Reference proteome</keyword>
<dbReference type="GO" id="GO:0046872">
    <property type="term" value="F:metal ion binding"/>
    <property type="evidence" value="ECO:0007669"/>
    <property type="project" value="UniProtKB-KW"/>
</dbReference>
<dbReference type="CDD" id="cd06141">
    <property type="entry name" value="WRN_exo"/>
    <property type="match status" value="1"/>
</dbReference>
<dbReference type="OrthoDB" id="1920326at2759"/>
<accession>A0A9Q0JM63</accession>
<evidence type="ECO:0000313" key="12">
    <source>
        <dbReference type="EMBL" id="KAJ4846047.1"/>
    </source>
</evidence>
<dbReference type="AlphaFoldDB" id="A0A9Q0JM63"/>
<feature type="region of interest" description="Disordered" evidence="10">
    <location>
        <begin position="61"/>
        <end position="92"/>
    </location>
</feature>
<dbReference type="GO" id="GO:0003676">
    <property type="term" value="F:nucleic acid binding"/>
    <property type="evidence" value="ECO:0007669"/>
    <property type="project" value="InterPro"/>
</dbReference>
<evidence type="ECO:0000256" key="4">
    <source>
        <dbReference type="ARBA" id="ARBA00022801"/>
    </source>
</evidence>
<dbReference type="EMBL" id="JAKUCV010001512">
    <property type="protein sequence ID" value="KAJ4846047.1"/>
    <property type="molecule type" value="Genomic_DNA"/>
</dbReference>
<proteinExistence type="predicted"/>
<dbReference type="Gene3D" id="3.30.420.10">
    <property type="entry name" value="Ribonuclease H-like superfamily/Ribonuclease H"/>
    <property type="match status" value="1"/>
</dbReference>
<keyword evidence="7" id="KW-0539">Nucleus</keyword>
<evidence type="ECO:0000256" key="8">
    <source>
        <dbReference type="ARBA" id="ARBA00040531"/>
    </source>
</evidence>
<dbReference type="Proteomes" id="UP001141552">
    <property type="component" value="Unassembled WGS sequence"/>
</dbReference>
<dbReference type="PANTHER" id="PTHR13620">
    <property type="entry name" value="3-5 EXONUCLEASE"/>
    <property type="match status" value="1"/>
</dbReference>
<evidence type="ECO:0000256" key="6">
    <source>
        <dbReference type="ARBA" id="ARBA00022842"/>
    </source>
</evidence>
<evidence type="ECO:0000313" key="13">
    <source>
        <dbReference type="Proteomes" id="UP001141552"/>
    </source>
</evidence>
<dbReference type="GO" id="GO:0006139">
    <property type="term" value="P:nucleobase-containing compound metabolic process"/>
    <property type="evidence" value="ECO:0007669"/>
    <property type="project" value="InterPro"/>
</dbReference>
<dbReference type="InterPro" id="IPR036397">
    <property type="entry name" value="RNaseH_sf"/>
</dbReference>
<dbReference type="InterPro" id="IPR051132">
    <property type="entry name" value="3-5_Exonuclease_domain"/>
</dbReference>
<dbReference type="GO" id="GO:0005634">
    <property type="term" value="C:nucleus"/>
    <property type="evidence" value="ECO:0007669"/>
    <property type="project" value="UniProtKB-SubCell"/>
</dbReference>
<comment type="subcellular location">
    <subcellularLocation>
        <location evidence="1">Nucleus</location>
    </subcellularLocation>
</comment>